<dbReference type="Proteomes" id="UP001496627">
    <property type="component" value="Unassembled WGS sequence"/>
</dbReference>
<dbReference type="EMBL" id="JBEAAL010000023">
    <property type="protein sequence ID" value="MEQ1408030.1"/>
    <property type="molecule type" value="Genomic_DNA"/>
</dbReference>
<dbReference type="PANTHER" id="PTHR41291:SF1">
    <property type="entry name" value="DNA ALKYLATION REPAIR PROTEIN"/>
    <property type="match status" value="1"/>
</dbReference>
<dbReference type="Pfam" id="PF08713">
    <property type="entry name" value="DNA_alkylation"/>
    <property type="match status" value="1"/>
</dbReference>
<evidence type="ECO:0000313" key="2">
    <source>
        <dbReference type="Proteomes" id="UP001496627"/>
    </source>
</evidence>
<dbReference type="RefSeq" id="WP_348864248.1">
    <property type="nucleotide sequence ID" value="NZ_JBEAAL010000023.1"/>
</dbReference>
<dbReference type="Gene3D" id="1.25.10.90">
    <property type="match status" value="1"/>
</dbReference>
<gene>
    <name evidence="1" type="ORF">ABK249_24185</name>
</gene>
<proteinExistence type="predicted"/>
<reference evidence="1 2" key="1">
    <citation type="submission" date="2024-05" db="EMBL/GenBank/DDBJ databases">
        <title>Neorhizobium sp. Rsf11, a plant growth promoting and heavy metal resistant PAH-degrader.</title>
        <authorList>
            <person name="Golubev S.N."/>
            <person name="Muratova A.Y."/>
            <person name="Markelova M.I."/>
        </authorList>
    </citation>
    <scope>NUCLEOTIDE SEQUENCE [LARGE SCALE GENOMIC DNA]</scope>
    <source>
        <strain evidence="1 2">Rsf11</strain>
    </source>
</reference>
<dbReference type="SUPFAM" id="SSF48371">
    <property type="entry name" value="ARM repeat"/>
    <property type="match status" value="1"/>
</dbReference>
<dbReference type="CDD" id="cd06561">
    <property type="entry name" value="AlkD_like"/>
    <property type="match status" value="1"/>
</dbReference>
<keyword evidence="2" id="KW-1185">Reference proteome</keyword>
<evidence type="ECO:0000313" key="1">
    <source>
        <dbReference type="EMBL" id="MEQ1408030.1"/>
    </source>
</evidence>
<comment type="caution">
    <text evidence="1">The sequence shown here is derived from an EMBL/GenBank/DDBJ whole genome shotgun (WGS) entry which is preliminary data.</text>
</comment>
<accession>A0ABV0M831</accession>
<sequence>MKLSPDSPAEDIVAHLQTLRNEANIAGMSRFGIDTATALGITTPQMKAIVRQVKKDHARALKLWNTGLRDARMAAILTADPKTLTRAEADLWAGDFNSWEIVDTAADLFTKTPFWKELVAEFAEDEREFVRRTAFAMIAGAVVHNKNEPDKTFIAYLPLIEAHSADPRNFVKKAVNWALRNIGKRNRTCHTPALALSQKLAAAADKTARWIGKDAVRELSNEKILARLK</sequence>
<dbReference type="InterPro" id="IPR016024">
    <property type="entry name" value="ARM-type_fold"/>
</dbReference>
<dbReference type="InterPro" id="IPR014825">
    <property type="entry name" value="DNA_alkylation"/>
</dbReference>
<name>A0ABV0M831_9HYPH</name>
<organism evidence="1 2">
    <name type="scientific">Neorhizobium phenanthreniclasticum</name>
    <dbReference type="NCBI Taxonomy" id="3157917"/>
    <lineage>
        <taxon>Bacteria</taxon>
        <taxon>Pseudomonadati</taxon>
        <taxon>Pseudomonadota</taxon>
        <taxon>Alphaproteobacteria</taxon>
        <taxon>Hyphomicrobiales</taxon>
        <taxon>Rhizobiaceae</taxon>
        <taxon>Rhizobium/Agrobacterium group</taxon>
        <taxon>Neorhizobium</taxon>
    </lineage>
</organism>
<dbReference type="PANTHER" id="PTHR41291">
    <property type="entry name" value="DNA ALKYLATION REPAIR PROTEIN"/>
    <property type="match status" value="1"/>
</dbReference>
<protein>
    <submittedName>
        <fullName evidence="1">DNA alkylation repair protein</fullName>
    </submittedName>
</protein>